<dbReference type="Gene3D" id="3.30.160.20">
    <property type="match status" value="1"/>
</dbReference>
<dbReference type="FunFam" id="2.170.260.10:FF:000004">
    <property type="entry name" value="Dicer-like 104"/>
    <property type="match status" value="1"/>
</dbReference>
<feature type="domain" description="RNase III" evidence="20">
    <location>
        <begin position="867"/>
        <end position="1036"/>
    </location>
</feature>
<keyword evidence="17" id="KW-0687">Ribonucleoprotein</keyword>
<dbReference type="Pfam" id="PF13456">
    <property type="entry name" value="RVT_3"/>
    <property type="match status" value="1"/>
</dbReference>
<dbReference type="Gene3D" id="2.170.260.10">
    <property type="entry name" value="paz domain"/>
    <property type="match status" value="1"/>
</dbReference>
<dbReference type="GO" id="GO:0003723">
    <property type="term" value="F:RNA binding"/>
    <property type="evidence" value="ECO:0007669"/>
    <property type="project" value="UniProtKB-UniRule"/>
</dbReference>
<evidence type="ECO:0000256" key="14">
    <source>
        <dbReference type="ARBA" id="ARBA00023158"/>
    </source>
</evidence>
<dbReference type="Proteomes" id="UP000596660">
    <property type="component" value="Unplaced"/>
</dbReference>
<evidence type="ECO:0000256" key="18">
    <source>
        <dbReference type="PROSITE-ProRule" id="PRU00266"/>
    </source>
</evidence>
<dbReference type="GO" id="GO:0004386">
    <property type="term" value="F:helicase activity"/>
    <property type="evidence" value="ECO:0007669"/>
    <property type="project" value="UniProtKB-KW"/>
</dbReference>
<dbReference type="Pfam" id="PF00636">
    <property type="entry name" value="Ribonuclease_3"/>
    <property type="match status" value="2"/>
</dbReference>
<dbReference type="FunFam" id="1.10.1520.10:FF:000008">
    <property type="entry name" value="Dicer-like 104"/>
    <property type="match status" value="1"/>
</dbReference>
<keyword evidence="12" id="KW-0460">Magnesium</keyword>
<dbReference type="SUPFAM" id="SSF53098">
    <property type="entry name" value="Ribonuclease H-like"/>
    <property type="match status" value="1"/>
</dbReference>
<dbReference type="InterPro" id="IPR000999">
    <property type="entry name" value="RNase_III_dom"/>
</dbReference>
<evidence type="ECO:0000259" key="20">
    <source>
        <dbReference type="PROSITE" id="PS50142"/>
    </source>
</evidence>
<dbReference type="PROSITE" id="PS50142">
    <property type="entry name" value="RNASE_3_2"/>
    <property type="match status" value="2"/>
</dbReference>
<dbReference type="SUPFAM" id="SSF101690">
    <property type="entry name" value="PAZ domain"/>
    <property type="match status" value="1"/>
</dbReference>
<keyword evidence="13 18" id="KW-0694">RNA-binding</keyword>
<dbReference type="GO" id="GO:0004525">
    <property type="term" value="F:ribonuclease III activity"/>
    <property type="evidence" value="ECO:0007669"/>
    <property type="project" value="InterPro"/>
</dbReference>
<evidence type="ECO:0000256" key="10">
    <source>
        <dbReference type="ARBA" id="ARBA00022806"/>
    </source>
</evidence>
<dbReference type="InterPro" id="IPR036085">
    <property type="entry name" value="PAZ_dom_sf"/>
</dbReference>
<evidence type="ECO:0000256" key="1">
    <source>
        <dbReference type="ARBA" id="ARBA00001936"/>
    </source>
</evidence>
<organism evidence="22 23">
    <name type="scientific">Chenopodium quinoa</name>
    <name type="common">Quinoa</name>
    <dbReference type="NCBI Taxonomy" id="63459"/>
    <lineage>
        <taxon>Eukaryota</taxon>
        <taxon>Viridiplantae</taxon>
        <taxon>Streptophyta</taxon>
        <taxon>Embryophyta</taxon>
        <taxon>Tracheophyta</taxon>
        <taxon>Spermatophyta</taxon>
        <taxon>Magnoliopsida</taxon>
        <taxon>eudicotyledons</taxon>
        <taxon>Gunneridae</taxon>
        <taxon>Pentapetalae</taxon>
        <taxon>Caryophyllales</taxon>
        <taxon>Chenopodiaceae</taxon>
        <taxon>Chenopodioideae</taxon>
        <taxon>Atripliceae</taxon>
        <taxon>Chenopodium</taxon>
    </lineage>
</organism>
<evidence type="ECO:0000256" key="11">
    <source>
        <dbReference type="ARBA" id="ARBA00022840"/>
    </source>
</evidence>
<dbReference type="SMART" id="SM00949">
    <property type="entry name" value="PAZ"/>
    <property type="match status" value="1"/>
</dbReference>
<reference evidence="22" key="2">
    <citation type="submission" date="2021-03" db="UniProtKB">
        <authorList>
            <consortium name="EnsemblPlants"/>
        </authorList>
    </citation>
    <scope>IDENTIFICATION</scope>
</reference>
<dbReference type="PROSITE" id="PS50137">
    <property type="entry name" value="DS_RBD"/>
    <property type="match status" value="1"/>
</dbReference>
<evidence type="ECO:0000256" key="3">
    <source>
        <dbReference type="ARBA" id="ARBA00004123"/>
    </source>
</evidence>
<dbReference type="EnsemblPlants" id="AUR62036713-RA">
    <property type="protein sequence ID" value="AUR62036713-RA:cds"/>
    <property type="gene ID" value="AUR62036713"/>
</dbReference>
<evidence type="ECO:0000313" key="22">
    <source>
        <dbReference type="EnsemblPlants" id="AUR62036713-RA:cds"/>
    </source>
</evidence>
<dbReference type="InterPro" id="IPR014720">
    <property type="entry name" value="dsRBD_dom"/>
</dbReference>
<dbReference type="Gene3D" id="3.30.420.10">
    <property type="entry name" value="Ribonuclease H-like superfamily/Ribonuclease H"/>
    <property type="match status" value="1"/>
</dbReference>
<dbReference type="GO" id="GO:0005524">
    <property type="term" value="F:ATP binding"/>
    <property type="evidence" value="ECO:0007669"/>
    <property type="project" value="UniProtKB-KW"/>
</dbReference>
<dbReference type="PANTHER" id="PTHR14950:SF46">
    <property type="entry name" value="ENDORIBONUCLEASE DICER HOMOLOG 3"/>
    <property type="match status" value="1"/>
</dbReference>
<dbReference type="GO" id="GO:0005634">
    <property type="term" value="C:nucleus"/>
    <property type="evidence" value="ECO:0007669"/>
    <property type="project" value="UniProtKB-SubCell"/>
</dbReference>
<dbReference type="PANTHER" id="PTHR14950">
    <property type="entry name" value="DICER-RELATED"/>
    <property type="match status" value="1"/>
</dbReference>
<dbReference type="InterPro" id="IPR012337">
    <property type="entry name" value="RNaseH-like_sf"/>
</dbReference>
<dbReference type="GO" id="GO:1990904">
    <property type="term" value="C:ribonucleoprotein complex"/>
    <property type="evidence" value="ECO:0007669"/>
    <property type="project" value="UniProtKB-KW"/>
</dbReference>
<evidence type="ECO:0000256" key="13">
    <source>
        <dbReference type="ARBA" id="ARBA00022884"/>
    </source>
</evidence>
<dbReference type="SUPFAM" id="SSF69065">
    <property type="entry name" value="RNase III domain-like"/>
    <property type="match status" value="2"/>
</dbReference>
<reference evidence="22" key="1">
    <citation type="journal article" date="2017" name="Nature">
        <title>The genome of Chenopodium quinoa.</title>
        <authorList>
            <person name="Jarvis D.E."/>
            <person name="Ho Y.S."/>
            <person name="Lightfoot D.J."/>
            <person name="Schmoeckel S.M."/>
            <person name="Li B."/>
            <person name="Borm T.J.A."/>
            <person name="Ohyanagi H."/>
            <person name="Mineta K."/>
            <person name="Michell C.T."/>
            <person name="Saber N."/>
            <person name="Kharbatia N.M."/>
            <person name="Rupper R.R."/>
            <person name="Sharp A.R."/>
            <person name="Dally N."/>
            <person name="Boughton B.A."/>
            <person name="Woo Y.H."/>
            <person name="Gao G."/>
            <person name="Schijlen E.G.W.M."/>
            <person name="Guo X."/>
            <person name="Momin A.A."/>
            <person name="Negrao S."/>
            <person name="Al-Babili S."/>
            <person name="Gehring C."/>
            <person name="Roessner U."/>
            <person name="Jung C."/>
            <person name="Murphy K."/>
            <person name="Arold S.T."/>
            <person name="Gojobori T."/>
            <person name="van der Linden C.G."/>
            <person name="van Loo E.N."/>
            <person name="Jellen E.N."/>
            <person name="Maughan P.J."/>
            <person name="Tester M."/>
        </authorList>
    </citation>
    <scope>NUCLEOTIDE SEQUENCE [LARGE SCALE GENOMIC DNA]</scope>
    <source>
        <strain evidence="22">cv. PI 614886</strain>
    </source>
</reference>
<dbReference type="CDD" id="cd00593">
    <property type="entry name" value="RIBOc"/>
    <property type="match status" value="2"/>
</dbReference>
<evidence type="ECO:0000256" key="9">
    <source>
        <dbReference type="ARBA" id="ARBA00022801"/>
    </source>
</evidence>
<evidence type="ECO:0000256" key="12">
    <source>
        <dbReference type="ARBA" id="ARBA00022842"/>
    </source>
</evidence>
<comment type="subcellular location">
    <subcellularLocation>
        <location evidence="3">Nucleus</location>
    </subcellularLocation>
</comment>
<keyword evidence="16" id="KW-0539">Nucleus</keyword>
<dbReference type="InterPro" id="IPR036397">
    <property type="entry name" value="RNaseH_sf"/>
</dbReference>
<dbReference type="InterPro" id="IPR036389">
    <property type="entry name" value="RNase_III_sf"/>
</dbReference>
<evidence type="ECO:0000256" key="4">
    <source>
        <dbReference type="ARBA" id="ARBA00022722"/>
    </source>
</evidence>
<dbReference type="SMART" id="SM00535">
    <property type="entry name" value="RIBOc"/>
    <property type="match status" value="2"/>
</dbReference>
<evidence type="ECO:0000256" key="17">
    <source>
        <dbReference type="ARBA" id="ARBA00023274"/>
    </source>
</evidence>
<dbReference type="PROSITE" id="PS50821">
    <property type="entry name" value="PAZ"/>
    <property type="match status" value="1"/>
</dbReference>
<evidence type="ECO:0000313" key="23">
    <source>
        <dbReference type="Proteomes" id="UP000596660"/>
    </source>
</evidence>
<keyword evidence="4" id="KW-0540">Nuclease</keyword>
<dbReference type="GO" id="GO:0004523">
    <property type="term" value="F:RNA-DNA hybrid ribonuclease activity"/>
    <property type="evidence" value="ECO:0007669"/>
    <property type="project" value="InterPro"/>
</dbReference>
<feature type="domain" description="DRBM" evidence="19">
    <location>
        <begin position="1288"/>
        <end position="1313"/>
    </location>
</feature>
<keyword evidence="23" id="KW-1185">Reference proteome</keyword>
<dbReference type="GO" id="GO:0046872">
    <property type="term" value="F:metal ion binding"/>
    <property type="evidence" value="ECO:0007669"/>
    <property type="project" value="UniProtKB-KW"/>
</dbReference>
<evidence type="ECO:0000259" key="19">
    <source>
        <dbReference type="PROSITE" id="PS50137"/>
    </source>
</evidence>
<accession>A0A803MWY3</accession>
<dbReference type="Pfam" id="PF02170">
    <property type="entry name" value="PAZ"/>
    <property type="match status" value="1"/>
</dbReference>
<dbReference type="CDD" id="cd06222">
    <property type="entry name" value="RNase_H_like"/>
    <property type="match status" value="1"/>
</dbReference>
<dbReference type="GO" id="GO:0005737">
    <property type="term" value="C:cytoplasm"/>
    <property type="evidence" value="ECO:0007669"/>
    <property type="project" value="TreeGrafter"/>
</dbReference>
<feature type="domain" description="RNase III" evidence="20">
    <location>
        <begin position="1077"/>
        <end position="1221"/>
    </location>
</feature>
<dbReference type="InterPro" id="IPR002156">
    <property type="entry name" value="RNaseH_domain"/>
</dbReference>
<keyword evidence="7" id="KW-0547">Nucleotide-binding</keyword>
<comment type="cofactor">
    <cofactor evidence="1">
        <name>Mn(2+)</name>
        <dbReference type="ChEBI" id="CHEBI:29035"/>
    </cofactor>
</comment>
<keyword evidence="9" id="KW-0378">Hydrolase</keyword>
<evidence type="ECO:0000256" key="15">
    <source>
        <dbReference type="ARBA" id="ARBA00023211"/>
    </source>
</evidence>
<evidence type="ECO:0000256" key="7">
    <source>
        <dbReference type="ARBA" id="ARBA00022741"/>
    </source>
</evidence>
<keyword evidence="10" id="KW-0347">Helicase</keyword>
<evidence type="ECO:0008006" key="24">
    <source>
        <dbReference type="Google" id="ProtNLM"/>
    </source>
</evidence>
<dbReference type="Gramene" id="AUR62036713-RA">
    <property type="protein sequence ID" value="AUR62036713-RA:cds"/>
    <property type="gene ID" value="AUR62036713"/>
</dbReference>
<evidence type="ECO:0000259" key="21">
    <source>
        <dbReference type="PROSITE" id="PS50821"/>
    </source>
</evidence>
<dbReference type="Gene3D" id="1.10.1520.10">
    <property type="entry name" value="Ribonuclease III domain"/>
    <property type="match status" value="2"/>
</dbReference>
<proteinExistence type="predicted"/>
<keyword evidence="5" id="KW-0479">Metal-binding</keyword>
<evidence type="ECO:0000256" key="2">
    <source>
        <dbReference type="ARBA" id="ARBA00001946"/>
    </source>
</evidence>
<dbReference type="FunFam" id="1.10.1520.10:FF:000004">
    <property type="entry name" value="Endoribonuclease dicer-like 1"/>
    <property type="match status" value="1"/>
</dbReference>
<keyword evidence="11" id="KW-0067">ATP-binding</keyword>
<comment type="cofactor">
    <cofactor evidence="2">
        <name>Mg(2+)</name>
        <dbReference type="ChEBI" id="CHEBI:18420"/>
    </cofactor>
</comment>
<evidence type="ECO:0000256" key="16">
    <source>
        <dbReference type="ARBA" id="ARBA00023242"/>
    </source>
</evidence>
<evidence type="ECO:0000256" key="6">
    <source>
        <dbReference type="ARBA" id="ARBA00022737"/>
    </source>
</evidence>
<evidence type="ECO:0000256" key="8">
    <source>
        <dbReference type="ARBA" id="ARBA00022759"/>
    </source>
</evidence>
<keyword evidence="6" id="KW-0677">Repeat</keyword>
<keyword evidence="8" id="KW-0255">Endonuclease</keyword>
<sequence length="1612" mass="180466">MEDEMVAKWSNLKITAEEDDIADLGASNSEADGSKIALSLVGDRNTNFFHRKASQRRSKNRISHLVTDDGVTHVEKEQICFVANDYCKTLFTSSLPSQFDEALAGIDTRVTIWKCEWIPGTQSRRVITPRGSQSLNLKVCDLIHLPTASWNVPKVKEIFLPFEQECILSIPLSVRVLDDTICWDLEKGGDYKVRSAYRAIFGDYEADFRSSGSSSLKFWGKMWAAVTLPRVKVFFWRACRGALPTLVARLLWDECELGCAMTGCFQSFGELATACFERLPAEEHGMFMTVCWEIWSARNKWIFEGVHCDPRRSMEYVTKIISELKGGDEKGVRAAVGRGRQRWTPPPAGWVKLNVDGGSCEGLGSSAGAVIRDEKGGALFAAAWSFEDLWDPRIAEAKALLLGFKAAVEDGWRRVVVESDCQGLINAMKSREVGRSCFHMILDDIRHFCSLLGSVAWSFVRREGNRVAHVLAHSMPWEVGSWVWVGDFPSVVSSALAGLDESDTKVKCNESAGAGTTKRKELHGTVHVNALSGTWRDNPHGAVFHAYKIDFSCDCELYPGFVLLTELKLDEDVANTKVDLYLLDKMVKSSVMPCGEVHLGSDQIRRAMHFHELLFNGLYGKLFLGSKASGVNREFLLQRDTGLLWSTSYIYLILPIESLDYVDHDSWRIDWKGIDSCVSVVEFMRNSAWLSAEQSGAQYRSSIGDPSSAGNAGENTIHLANRSLSIENLEETVVMSIHTGRIYYVREVLVNTSAESPFDSNVDGAPSKYTSFADYFNKKYGIVLFYPGQPLLLLKQTHNPFNLLSDSEASALRRKLLSSGDLVDSKRQNHVHMPPELLVCIDIQLSTLRALYLIPSLIHRLESLMLACQLRKEIACNFHMPSSLILEALTTLRCCEDFSSERLELLGDSVLKYVVSCHVFLKSPHEHEGKLSGQRQSTICNANLHKLGTKRKLHEYIRDSAFEPRRWVAPGQLSVHPVPCSHGVDTSEVPLDKRFHTIDENTVLGKSCDKGHRWLVSKSIADCVEAVIGAYYVGGGLMAALHMMKWLGIEAELGPGYVDKAINLASDRSCIQKVDQITALESKLGYDFSTKGLLLEAITHLTEQESGVGYCYERLEFLGDAVLDVLITWHLYQNHTDIDPGELTDLRSASVNNENFAQVSVRRNLYQHLQLSSESISKQITEYVTLVMDAEDSKSLQGRQCPKVLGDLLESIAGAILIDTKLNVEEVWRIFFPLLSPIVTPDNLELPPFRELNELCDRLGYFFKEHCINDKDVVLAELRLQLEDILLIGEGIGKTKKAAKGQAALYLLKGLDNKGMSYDKCVLKRKKQELNDVSSGLIDMKFSVMKSKHTSQKKQKVSLLPCGDNEAPDAAIPVIAAVKTDKGGPRNSLYELCKRLQWPMPSFETNEEKSRSPIEFGEGSDKRTGFNGFTSKISLLIPDYGVMEAMGEQRADKKSSQDSAALHLLYELEQQGKLQVVMGVTLDLQAFILRARVLKLYREALRTARRAPSQSRVGCYISPWLPKAGKIIHSGYFMILIFGGSCHLTSNLVPILVKVLKEIMVVLAIAVELQQTIRQEIEKNRDCQDKQKIRFLLNEGKERVKRLDEMLDMQGC</sequence>
<dbReference type="GO" id="GO:0010267">
    <property type="term" value="P:ta-siRNA processing"/>
    <property type="evidence" value="ECO:0007669"/>
    <property type="project" value="UniProtKB-ARBA"/>
</dbReference>
<dbReference type="InterPro" id="IPR003100">
    <property type="entry name" value="PAZ_dom"/>
</dbReference>
<keyword evidence="14" id="KW-0943">RNA-mediated gene silencing</keyword>
<dbReference type="PROSITE" id="PS00517">
    <property type="entry name" value="RNASE_3_1"/>
    <property type="match status" value="1"/>
</dbReference>
<protein>
    <recommendedName>
        <fullName evidence="24">Dicer-like 3</fullName>
    </recommendedName>
</protein>
<name>A0A803MWY3_CHEQI</name>
<feature type="domain" description="PAZ" evidence="21">
    <location>
        <begin position="715"/>
        <end position="842"/>
    </location>
</feature>
<keyword evidence="15" id="KW-0464">Manganese</keyword>
<dbReference type="InterPro" id="IPR044730">
    <property type="entry name" value="RNase_H-like_dom_plant"/>
</dbReference>
<evidence type="ECO:0000256" key="5">
    <source>
        <dbReference type="ARBA" id="ARBA00022723"/>
    </source>
</evidence>